<sequence>MPLSPHWGGPDIEDEELYAQALLDAQGSTTSEQQPEQVYPRVPQQPLERSTLQFGDMPPVPLRLQQNLSTRVPATLGGTLSSNAAAPAVNPAIPLLFAARILRQDSLQTPTRDTGTVPPADAAADAADTGVDTGVHPGAKAHRPRQP</sequence>
<feature type="region of interest" description="Disordered" evidence="1">
    <location>
        <begin position="25"/>
        <end position="61"/>
    </location>
</feature>
<feature type="compositionally biased region" description="Low complexity" evidence="1">
    <location>
        <begin position="113"/>
        <end position="135"/>
    </location>
</feature>
<evidence type="ECO:0000256" key="1">
    <source>
        <dbReference type="SAM" id="MobiDB-lite"/>
    </source>
</evidence>
<gene>
    <name evidence="2" type="ORF">NKR23_g8613</name>
</gene>
<feature type="compositionally biased region" description="Polar residues" evidence="1">
    <location>
        <begin position="26"/>
        <end position="36"/>
    </location>
</feature>
<dbReference type="AlphaFoldDB" id="A0AA38VFE7"/>
<keyword evidence="3" id="KW-1185">Reference proteome</keyword>
<proteinExistence type="predicted"/>
<reference evidence="2" key="1">
    <citation type="submission" date="2022-07" db="EMBL/GenBank/DDBJ databases">
        <title>Fungi with potential for degradation of polypropylene.</title>
        <authorList>
            <person name="Gostincar C."/>
        </authorList>
    </citation>
    <scope>NUCLEOTIDE SEQUENCE</scope>
    <source>
        <strain evidence="2">EXF-13308</strain>
    </source>
</reference>
<accession>A0AA38VFE7</accession>
<feature type="region of interest" description="Disordered" evidence="1">
    <location>
        <begin position="107"/>
        <end position="147"/>
    </location>
</feature>
<evidence type="ECO:0000313" key="3">
    <source>
        <dbReference type="Proteomes" id="UP001174694"/>
    </source>
</evidence>
<dbReference type="Proteomes" id="UP001174694">
    <property type="component" value="Unassembled WGS sequence"/>
</dbReference>
<dbReference type="EMBL" id="JANBVO010000031">
    <property type="protein sequence ID" value="KAJ9138106.1"/>
    <property type="molecule type" value="Genomic_DNA"/>
</dbReference>
<comment type="caution">
    <text evidence="2">The sequence shown here is derived from an EMBL/GenBank/DDBJ whole genome shotgun (WGS) entry which is preliminary data.</text>
</comment>
<organism evidence="2 3">
    <name type="scientific">Pleurostoma richardsiae</name>
    <dbReference type="NCBI Taxonomy" id="41990"/>
    <lineage>
        <taxon>Eukaryota</taxon>
        <taxon>Fungi</taxon>
        <taxon>Dikarya</taxon>
        <taxon>Ascomycota</taxon>
        <taxon>Pezizomycotina</taxon>
        <taxon>Sordariomycetes</taxon>
        <taxon>Sordariomycetidae</taxon>
        <taxon>Calosphaeriales</taxon>
        <taxon>Pleurostomataceae</taxon>
        <taxon>Pleurostoma</taxon>
    </lineage>
</organism>
<protein>
    <submittedName>
        <fullName evidence="2">Uncharacterized protein</fullName>
    </submittedName>
</protein>
<name>A0AA38VFE7_9PEZI</name>
<evidence type="ECO:0000313" key="2">
    <source>
        <dbReference type="EMBL" id="KAJ9138106.1"/>
    </source>
</evidence>